<evidence type="ECO:0000259" key="1">
    <source>
        <dbReference type="Pfam" id="PF00501"/>
    </source>
</evidence>
<dbReference type="InterPro" id="IPR023213">
    <property type="entry name" value="CAT-like_dom_sf"/>
</dbReference>
<dbReference type="InterPro" id="IPR001242">
    <property type="entry name" value="Condensation_dom"/>
</dbReference>
<feature type="non-terminal residue" evidence="3">
    <location>
        <position position="343"/>
    </location>
</feature>
<evidence type="ECO:0000313" key="3">
    <source>
        <dbReference type="EMBL" id="MFD1048537.1"/>
    </source>
</evidence>
<evidence type="ECO:0000259" key="2">
    <source>
        <dbReference type="Pfam" id="PF00668"/>
    </source>
</evidence>
<feature type="domain" description="AMP-dependent synthetase/ligase" evidence="1">
    <location>
        <begin position="258"/>
        <end position="325"/>
    </location>
</feature>
<dbReference type="Gene3D" id="3.30.559.10">
    <property type="entry name" value="Chloramphenicol acetyltransferase-like domain"/>
    <property type="match status" value="1"/>
</dbReference>
<comment type="caution">
    <text evidence="3">The sequence shown here is derived from an EMBL/GenBank/DDBJ whole genome shotgun (WGS) entry which is preliminary data.</text>
</comment>
<accession>A0ABW3MEG8</accession>
<name>A0ABW3MEG8_9PSEU</name>
<sequence>MRKDRSHGLTYRGEEVRWELPAGVAEAVRRVAAENGVTVFMVVQAAVAVLLSKLGAGDDIPLGSPVAGRTDPALDDLTGFFVNTLVLRTSTAGNPTFAELLARVRETDLGAFAHADLPFERLVDHLSPVRSMSRHPLFQVVVTHRMLDEADLGLPGTEASAYDPGFTVAKFDLTFTVRETRGVAGLSLALTYALDLFEPATGHAMIQRLAHLLQAFCTAPGAQLSHVDVLTADERALVIDTWNETAEDVPDLTLAGLFEAQVDARPDALALVDGDRRFTFAQLDTLANRLAQQIPGDELVAIALPRSAEFLVAMFAVAKFDLTFTVRETRGVAGLSLALTYAL</sequence>
<evidence type="ECO:0000313" key="4">
    <source>
        <dbReference type="Proteomes" id="UP001597045"/>
    </source>
</evidence>
<dbReference type="Gene3D" id="3.40.50.12780">
    <property type="entry name" value="N-terminal domain of ligase-like"/>
    <property type="match status" value="1"/>
</dbReference>
<dbReference type="EMBL" id="JBHTIS010001653">
    <property type="protein sequence ID" value="MFD1048537.1"/>
    <property type="molecule type" value="Genomic_DNA"/>
</dbReference>
<dbReference type="PANTHER" id="PTHR45527">
    <property type="entry name" value="NONRIBOSOMAL PEPTIDE SYNTHETASE"/>
    <property type="match status" value="1"/>
</dbReference>
<protein>
    <submittedName>
        <fullName evidence="3">Condensation domain-containing protein</fullName>
    </submittedName>
</protein>
<dbReference type="InterPro" id="IPR000873">
    <property type="entry name" value="AMP-dep_synth/lig_dom"/>
</dbReference>
<dbReference type="PANTHER" id="PTHR45527:SF1">
    <property type="entry name" value="FATTY ACID SYNTHASE"/>
    <property type="match status" value="1"/>
</dbReference>
<keyword evidence="4" id="KW-1185">Reference proteome</keyword>
<dbReference type="Gene3D" id="3.30.559.30">
    <property type="entry name" value="Nonribosomal peptide synthetase, condensation domain"/>
    <property type="match status" value="1"/>
</dbReference>
<dbReference type="Pfam" id="PF00668">
    <property type="entry name" value="Condensation"/>
    <property type="match status" value="1"/>
</dbReference>
<feature type="domain" description="Condensation" evidence="2">
    <location>
        <begin position="4"/>
        <end position="236"/>
    </location>
</feature>
<dbReference type="SUPFAM" id="SSF56801">
    <property type="entry name" value="Acetyl-CoA synthetase-like"/>
    <property type="match status" value="1"/>
</dbReference>
<reference evidence="4" key="1">
    <citation type="journal article" date="2019" name="Int. J. Syst. Evol. Microbiol.">
        <title>The Global Catalogue of Microorganisms (GCM) 10K type strain sequencing project: providing services to taxonomists for standard genome sequencing and annotation.</title>
        <authorList>
            <consortium name="The Broad Institute Genomics Platform"/>
            <consortium name="The Broad Institute Genome Sequencing Center for Infectious Disease"/>
            <person name="Wu L."/>
            <person name="Ma J."/>
        </authorList>
    </citation>
    <scope>NUCLEOTIDE SEQUENCE [LARGE SCALE GENOMIC DNA]</scope>
    <source>
        <strain evidence="4">JCM 31486</strain>
    </source>
</reference>
<proteinExistence type="predicted"/>
<dbReference type="Pfam" id="PF00501">
    <property type="entry name" value="AMP-binding"/>
    <property type="match status" value="1"/>
</dbReference>
<dbReference type="InterPro" id="IPR042099">
    <property type="entry name" value="ANL_N_sf"/>
</dbReference>
<dbReference type="SUPFAM" id="SSF52777">
    <property type="entry name" value="CoA-dependent acyltransferases"/>
    <property type="match status" value="1"/>
</dbReference>
<dbReference type="Proteomes" id="UP001597045">
    <property type="component" value="Unassembled WGS sequence"/>
</dbReference>
<organism evidence="3 4">
    <name type="scientific">Kibdelosporangium lantanae</name>
    <dbReference type="NCBI Taxonomy" id="1497396"/>
    <lineage>
        <taxon>Bacteria</taxon>
        <taxon>Bacillati</taxon>
        <taxon>Actinomycetota</taxon>
        <taxon>Actinomycetes</taxon>
        <taxon>Pseudonocardiales</taxon>
        <taxon>Pseudonocardiaceae</taxon>
        <taxon>Kibdelosporangium</taxon>
    </lineage>
</organism>
<gene>
    <name evidence="3" type="ORF">ACFQ1S_24900</name>
</gene>